<dbReference type="RefSeq" id="XP_066065886.1">
    <property type="nucleotide sequence ID" value="XM_066209789.1"/>
</dbReference>
<reference evidence="14" key="3">
    <citation type="submission" date="2024-01" db="EMBL/GenBank/DDBJ databases">
        <authorList>
            <person name="Coelho M.A."/>
            <person name="David-Palma M."/>
            <person name="Shea T."/>
            <person name="Sun S."/>
            <person name="Cuomo C.A."/>
            <person name="Heitman J."/>
        </authorList>
    </citation>
    <scope>NUCLEOTIDE SEQUENCE</scope>
    <source>
        <strain evidence="14">CBS 7841</strain>
    </source>
</reference>
<dbReference type="InterPro" id="IPR036424">
    <property type="entry name" value="UPP_synth-like_sf"/>
</dbReference>
<dbReference type="GO" id="GO:0005789">
    <property type="term" value="C:endoplasmic reticulum membrane"/>
    <property type="evidence" value="ECO:0007669"/>
    <property type="project" value="UniProtKB-SubCell"/>
</dbReference>
<dbReference type="GO" id="GO:0045547">
    <property type="term" value="F:ditrans,polycis-polyprenyl diphosphate synthase [(2E,6E)-farnesyl diphosphate specific] activity"/>
    <property type="evidence" value="ECO:0007669"/>
    <property type="project" value="UniProtKB-EC"/>
</dbReference>
<proteinExistence type="inferred from homology"/>
<evidence type="ECO:0000256" key="7">
    <source>
        <dbReference type="ARBA" id="ARBA00022692"/>
    </source>
</evidence>
<evidence type="ECO:0000256" key="10">
    <source>
        <dbReference type="ARBA" id="ARBA00022989"/>
    </source>
</evidence>
<keyword evidence="9" id="KW-0460">Magnesium</keyword>
<dbReference type="PANTHER" id="PTHR21528:SF0">
    <property type="entry name" value="DEHYDRODOLICHYL DIPHOSPHATE SYNTHASE COMPLEX SUBUNIT NUS1"/>
    <property type="match status" value="1"/>
</dbReference>
<keyword evidence="10 13" id="KW-1133">Transmembrane helix</keyword>
<organism evidence="14 15">
    <name type="scientific">Cryptococcus depauperatus CBS 7841</name>
    <dbReference type="NCBI Taxonomy" id="1295531"/>
    <lineage>
        <taxon>Eukaryota</taxon>
        <taxon>Fungi</taxon>
        <taxon>Dikarya</taxon>
        <taxon>Basidiomycota</taxon>
        <taxon>Agaricomycotina</taxon>
        <taxon>Tremellomycetes</taxon>
        <taxon>Tremellales</taxon>
        <taxon>Cryptococcaceae</taxon>
        <taxon>Cryptococcus</taxon>
    </lineage>
</organism>
<reference evidence="14" key="1">
    <citation type="submission" date="2016-06" db="EMBL/GenBank/DDBJ databases">
        <authorList>
            <person name="Cuomo C."/>
            <person name="Litvintseva A."/>
            <person name="Heitman J."/>
            <person name="Chen Y."/>
            <person name="Sun S."/>
            <person name="Springer D."/>
            <person name="Dromer F."/>
            <person name="Young S."/>
            <person name="Zeng Q."/>
            <person name="Chapman S."/>
            <person name="Gujja S."/>
            <person name="Saif S."/>
            <person name="Birren B."/>
        </authorList>
    </citation>
    <scope>NUCLEOTIDE SEQUENCE</scope>
    <source>
        <strain evidence="14">CBS 7841</strain>
    </source>
</reference>
<dbReference type="AlphaFoldDB" id="A0AAJ8LWW5"/>
<dbReference type="GO" id="GO:1904423">
    <property type="term" value="C:dehydrodolichyl diphosphate synthase complex"/>
    <property type="evidence" value="ECO:0007669"/>
    <property type="project" value="InterPro"/>
</dbReference>
<evidence type="ECO:0000256" key="13">
    <source>
        <dbReference type="SAM" id="Phobius"/>
    </source>
</evidence>
<evidence type="ECO:0000256" key="11">
    <source>
        <dbReference type="ARBA" id="ARBA00023136"/>
    </source>
</evidence>
<evidence type="ECO:0000256" key="4">
    <source>
        <dbReference type="ARBA" id="ARBA00005432"/>
    </source>
</evidence>
<evidence type="ECO:0000256" key="5">
    <source>
        <dbReference type="ARBA" id="ARBA00012596"/>
    </source>
</evidence>
<dbReference type="Proteomes" id="UP000094043">
    <property type="component" value="Chromosome 1"/>
</dbReference>
<evidence type="ECO:0000256" key="8">
    <source>
        <dbReference type="ARBA" id="ARBA00022824"/>
    </source>
</evidence>
<keyword evidence="6" id="KW-0808">Transferase</keyword>
<dbReference type="KEGG" id="cdep:91084546"/>
<comment type="catalytic activity">
    <reaction evidence="12">
        <text>n isopentenyl diphosphate + (2E,6E)-farnesyl diphosphate = a di-trans,poly-cis-polyprenyl diphosphate + n diphosphate</text>
        <dbReference type="Rhea" id="RHEA:53008"/>
        <dbReference type="Rhea" id="RHEA-COMP:19494"/>
        <dbReference type="ChEBI" id="CHEBI:33019"/>
        <dbReference type="ChEBI" id="CHEBI:128769"/>
        <dbReference type="ChEBI" id="CHEBI:136960"/>
        <dbReference type="ChEBI" id="CHEBI:175763"/>
        <dbReference type="EC" id="2.5.1.87"/>
    </reaction>
</comment>
<reference evidence="14" key="2">
    <citation type="journal article" date="2022" name="Elife">
        <title>Obligate sexual reproduction of a homothallic fungus closely related to the Cryptococcus pathogenic species complex.</title>
        <authorList>
            <person name="Passer A.R."/>
            <person name="Clancey S.A."/>
            <person name="Shea T."/>
            <person name="David-Palma M."/>
            <person name="Averette A.F."/>
            <person name="Boekhout T."/>
            <person name="Porcel B.M."/>
            <person name="Nowrousian M."/>
            <person name="Cuomo C.A."/>
            <person name="Sun S."/>
            <person name="Heitman J."/>
            <person name="Coelho M.A."/>
        </authorList>
    </citation>
    <scope>NUCLEOTIDE SEQUENCE</scope>
    <source>
        <strain evidence="14">CBS 7841</strain>
    </source>
</reference>
<feature type="transmembrane region" description="Helical" evidence="13">
    <location>
        <begin position="20"/>
        <end position="45"/>
    </location>
</feature>
<keyword evidence="11 13" id="KW-0472">Membrane</keyword>
<dbReference type="SUPFAM" id="SSF64005">
    <property type="entry name" value="Undecaprenyl diphosphate synthase"/>
    <property type="match status" value="1"/>
</dbReference>
<keyword evidence="8" id="KW-0256">Endoplasmic reticulum</keyword>
<comment type="pathway">
    <text evidence="3">Protein modification; protein glycosylation.</text>
</comment>
<dbReference type="GeneID" id="91084546"/>
<keyword evidence="7 13" id="KW-0812">Transmembrane</keyword>
<evidence type="ECO:0000256" key="2">
    <source>
        <dbReference type="ARBA" id="ARBA00004586"/>
    </source>
</evidence>
<sequence length="347" mass="38764">MSLQLQVTSIALYRQLSRILASIGIPLLVFLHVIFSLFSLSLRIFQAFTTPTSQTVDIEHVQPPQHVGLVLVPSNRRGEARKKERDGLVESVKRTVEWASARGIKEISVWDGQGLIQSVLPTLIRTLATSTNLPPSPPDSPRLKPVQGSKAEALVENKAHKRQLSEKTLLGAGVTSITVWSTVTEQQQTKELLVHLIPPSSTVLAIAGLAKSYAACHLPIQDANVSKVDEDMKKHLHFQNYPDLLIVHHLSPLSPWASLLPRRAPELWGYPFWALRITEIYQPPTPIPVLHHFISFINIFRASSLPFLRKMGYKISAPPSPAESALSREEWDGAMRAWIKVEQRLGR</sequence>
<keyword evidence="15" id="KW-1185">Reference proteome</keyword>
<evidence type="ECO:0000256" key="6">
    <source>
        <dbReference type="ARBA" id="ARBA00022679"/>
    </source>
</evidence>
<dbReference type="EC" id="2.5.1.87" evidence="5"/>
<evidence type="ECO:0000313" key="15">
    <source>
        <dbReference type="Proteomes" id="UP000094043"/>
    </source>
</evidence>
<dbReference type="InterPro" id="IPR038887">
    <property type="entry name" value="Nus1/NgBR"/>
</dbReference>
<dbReference type="PANTHER" id="PTHR21528">
    <property type="entry name" value="DEHYDRODOLICHYL DIPHOSPHATE SYNTHASE COMPLEX SUBUNIT NUS1"/>
    <property type="match status" value="1"/>
</dbReference>
<comment type="cofactor">
    <cofactor evidence="1">
        <name>Mg(2+)</name>
        <dbReference type="ChEBI" id="CHEBI:18420"/>
    </cofactor>
</comment>
<accession>A0AAJ8LWW5</accession>
<protein>
    <recommendedName>
        <fullName evidence="5">ditrans,polycis-polyprenyl diphosphate synthase [(2E,6E)-farnesyldiphosphate specific]</fullName>
        <ecNumber evidence="5">2.5.1.87</ecNumber>
    </recommendedName>
</protein>
<evidence type="ECO:0000313" key="14">
    <source>
        <dbReference type="EMBL" id="WVN85185.1"/>
    </source>
</evidence>
<evidence type="ECO:0000256" key="1">
    <source>
        <dbReference type="ARBA" id="ARBA00001946"/>
    </source>
</evidence>
<evidence type="ECO:0000256" key="12">
    <source>
        <dbReference type="ARBA" id="ARBA00047353"/>
    </source>
</evidence>
<comment type="subcellular location">
    <subcellularLocation>
        <location evidence="2">Endoplasmic reticulum membrane</location>
    </subcellularLocation>
</comment>
<name>A0AAJ8LWW5_9TREE</name>
<evidence type="ECO:0000256" key="3">
    <source>
        <dbReference type="ARBA" id="ARBA00004922"/>
    </source>
</evidence>
<dbReference type="EMBL" id="CP143784">
    <property type="protein sequence ID" value="WVN85185.1"/>
    <property type="molecule type" value="Genomic_DNA"/>
</dbReference>
<comment type="similarity">
    <text evidence="4">Belongs to the UPP synthase family.</text>
</comment>
<evidence type="ECO:0000256" key="9">
    <source>
        <dbReference type="ARBA" id="ARBA00022842"/>
    </source>
</evidence>
<gene>
    <name evidence="14" type="ORF">L203_100330</name>
</gene>